<dbReference type="STRING" id="4540.A0A3L6THU7"/>
<name>A0A3L6THU7_PANMI</name>
<dbReference type="Pfam" id="PF02362">
    <property type="entry name" value="B3"/>
    <property type="match status" value="2"/>
</dbReference>
<dbReference type="Proteomes" id="UP000275267">
    <property type="component" value="Unassembled WGS sequence"/>
</dbReference>
<dbReference type="CDD" id="cd10017">
    <property type="entry name" value="B3_DNA"/>
    <property type="match status" value="2"/>
</dbReference>
<dbReference type="InterPro" id="IPR015300">
    <property type="entry name" value="DNA-bd_pseudobarrel_sf"/>
</dbReference>
<dbReference type="PANTHER" id="PTHR31674">
    <property type="entry name" value="B3 DOMAIN-CONTAINING PROTEIN REM-LIKE 3-RELATED"/>
    <property type="match status" value="1"/>
</dbReference>
<evidence type="ECO:0000256" key="3">
    <source>
        <dbReference type="ARBA" id="ARBA00023125"/>
    </source>
</evidence>
<evidence type="ECO:0000256" key="2">
    <source>
        <dbReference type="ARBA" id="ARBA00023015"/>
    </source>
</evidence>
<reference evidence="8" key="1">
    <citation type="journal article" date="2019" name="Nat. Commun.">
        <title>The genome of broomcorn millet.</title>
        <authorList>
            <person name="Zou C."/>
            <person name="Miki D."/>
            <person name="Li D."/>
            <person name="Tang Q."/>
            <person name="Xiao L."/>
            <person name="Rajput S."/>
            <person name="Deng P."/>
            <person name="Jia W."/>
            <person name="Huang R."/>
            <person name="Zhang M."/>
            <person name="Sun Y."/>
            <person name="Hu J."/>
            <person name="Fu X."/>
            <person name="Schnable P.S."/>
            <person name="Li F."/>
            <person name="Zhang H."/>
            <person name="Feng B."/>
            <person name="Zhu X."/>
            <person name="Liu R."/>
            <person name="Schnable J.C."/>
            <person name="Zhu J.-K."/>
            <person name="Zhang H."/>
        </authorList>
    </citation>
    <scope>NUCLEOTIDE SEQUENCE [LARGE SCALE GENOMIC DNA]</scope>
</reference>
<dbReference type="SUPFAM" id="SSF101936">
    <property type="entry name" value="DNA-binding pseudobarrel domain"/>
    <property type="match status" value="2"/>
</dbReference>
<sequence>MAVQAKSTAYYLKQCFLVDPSTNGDRRLESGSRLKFAARSFRLRDGMEEEMAGLSLGDFEFFKILLPGMYKEALRLPDKFARNLEARRDLKLRLAGGQTMPLWDVEVFADEKRGGMYLGPGWKKFARAHDLRDGYLLVFRYDDGAAALTVTVFDRSTCGKQYVHAGAAGGGEASRGAGAGRRSLAIAEPSHFAVSLRQCNLGTKQNQYLPPPFLACSDRNPPLTSPVWRAAPRAGVQNVPVEFQDAHGYARRRRVELRMGGRSWSVNLKRSKRVLGDRTAFKYGWHQFCVDNGLEVGDTCFFHVIREGACVDDDDDEEEWEDEWEDDEHVLKVEVRKKNGTMLT</sequence>
<dbReference type="SMART" id="SM01019">
    <property type="entry name" value="B3"/>
    <property type="match status" value="2"/>
</dbReference>
<dbReference type="PANTHER" id="PTHR31674:SF95">
    <property type="entry name" value="B3 DOMAIN-CONTAINING PROTEIN OS03G0212300"/>
    <property type="match status" value="1"/>
</dbReference>
<feature type="domain" description="TF-B3" evidence="6">
    <location>
        <begin position="239"/>
        <end position="339"/>
    </location>
</feature>
<keyword evidence="3" id="KW-0238">DNA-binding</keyword>
<dbReference type="PROSITE" id="PS50863">
    <property type="entry name" value="B3"/>
    <property type="match status" value="2"/>
</dbReference>
<keyword evidence="4" id="KW-0804">Transcription</keyword>
<evidence type="ECO:0000259" key="6">
    <source>
        <dbReference type="PROSITE" id="PS50863"/>
    </source>
</evidence>
<comment type="subcellular location">
    <subcellularLocation>
        <location evidence="1">Nucleus</location>
    </subcellularLocation>
</comment>
<comment type="caution">
    <text evidence="7">The sequence shown here is derived from an EMBL/GenBank/DDBJ whole genome shotgun (WGS) entry which is preliminary data.</text>
</comment>
<keyword evidence="8" id="KW-1185">Reference proteome</keyword>
<evidence type="ECO:0000256" key="5">
    <source>
        <dbReference type="ARBA" id="ARBA00023242"/>
    </source>
</evidence>
<evidence type="ECO:0000256" key="1">
    <source>
        <dbReference type="ARBA" id="ARBA00004123"/>
    </source>
</evidence>
<dbReference type="AlphaFoldDB" id="A0A3L6THU7"/>
<keyword evidence="5" id="KW-0539">Nucleus</keyword>
<protein>
    <submittedName>
        <fullName evidence="7">B3 domain-containing protein</fullName>
    </submittedName>
</protein>
<dbReference type="Gene3D" id="2.40.330.10">
    <property type="entry name" value="DNA-binding pseudobarrel domain"/>
    <property type="match status" value="2"/>
</dbReference>
<dbReference type="GO" id="GO:0003677">
    <property type="term" value="F:DNA binding"/>
    <property type="evidence" value="ECO:0007669"/>
    <property type="project" value="UniProtKB-KW"/>
</dbReference>
<feature type="domain" description="TF-B3" evidence="6">
    <location>
        <begin position="59"/>
        <end position="156"/>
    </location>
</feature>
<accession>A0A3L6THU7</accession>
<gene>
    <name evidence="7" type="ORF">C2845_PM01G07240</name>
</gene>
<evidence type="ECO:0000313" key="8">
    <source>
        <dbReference type="Proteomes" id="UP000275267"/>
    </source>
</evidence>
<dbReference type="InterPro" id="IPR003340">
    <property type="entry name" value="B3_DNA-bd"/>
</dbReference>
<dbReference type="InterPro" id="IPR039218">
    <property type="entry name" value="REM_fam"/>
</dbReference>
<organism evidence="7 8">
    <name type="scientific">Panicum miliaceum</name>
    <name type="common">Proso millet</name>
    <name type="synonym">Broomcorn millet</name>
    <dbReference type="NCBI Taxonomy" id="4540"/>
    <lineage>
        <taxon>Eukaryota</taxon>
        <taxon>Viridiplantae</taxon>
        <taxon>Streptophyta</taxon>
        <taxon>Embryophyta</taxon>
        <taxon>Tracheophyta</taxon>
        <taxon>Spermatophyta</taxon>
        <taxon>Magnoliopsida</taxon>
        <taxon>Liliopsida</taxon>
        <taxon>Poales</taxon>
        <taxon>Poaceae</taxon>
        <taxon>PACMAD clade</taxon>
        <taxon>Panicoideae</taxon>
        <taxon>Panicodae</taxon>
        <taxon>Paniceae</taxon>
        <taxon>Panicinae</taxon>
        <taxon>Panicum</taxon>
        <taxon>Panicum sect. Panicum</taxon>
    </lineage>
</organism>
<evidence type="ECO:0000313" key="7">
    <source>
        <dbReference type="EMBL" id="RLN39902.1"/>
    </source>
</evidence>
<dbReference type="OrthoDB" id="725474at2759"/>
<dbReference type="EMBL" id="PQIB02000001">
    <property type="protein sequence ID" value="RLN39902.1"/>
    <property type="molecule type" value="Genomic_DNA"/>
</dbReference>
<proteinExistence type="predicted"/>
<keyword evidence="2" id="KW-0805">Transcription regulation</keyword>
<dbReference type="GO" id="GO:0005634">
    <property type="term" value="C:nucleus"/>
    <property type="evidence" value="ECO:0007669"/>
    <property type="project" value="UniProtKB-SubCell"/>
</dbReference>
<evidence type="ECO:0000256" key="4">
    <source>
        <dbReference type="ARBA" id="ARBA00023163"/>
    </source>
</evidence>